<protein>
    <recommendedName>
        <fullName evidence="2">DUF7918 domain-containing protein</fullName>
    </recommendedName>
</protein>
<dbReference type="EMBL" id="JAZHXI010000015">
    <property type="protein sequence ID" value="KAL2063578.1"/>
    <property type="molecule type" value="Genomic_DNA"/>
</dbReference>
<dbReference type="InterPro" id="IPR057678">
    <property type="entry name" value="DUF7918"/>
</dbReference>
<evidence type="ECO:0000313" key="3">
    <source>
        <dbReference type="EMBL" id="KAL2063578.1"/>
    </source>
</evidence>
<feature type="domain" description="DUF7918" evidence="2">
    <location>
        <begin position="9"/>
        <end position="244"/>
    </location>
</feature>
<evidence type="ECO:0000259" key="2">
    <source>
        <dbReference type="Pfam" id="PF25534"/>
    </source>
</evidence>
<dbReference type="Proteomes" id="UP001595075">
    <property type="component" value="Unassembled WGS sequence"/>
</dbReference>
<keyword evidence="4" id="KW-1185">Reference proteome</keyword>
<evidence type="ECO:0000256" key="1">
    <source>
        <dbReference type="SAM" id="MobiDB-lite"/>
    </source>
</evidence>
<evidence type="ECO:0000313" key="4">
    <source>
        <dbReference type="Proteomes" id="UP001595075"/>
    </source>
</evidence>
<feature type="region of interest" description="Disordered" evidence="1">
    <location>
        <begin position="283"/>
        <end position="312"/>
    </location>
</feature>
<name>A0ABR4C3G3_9HELO</name>
<gene>
    <name evidence="3" type="ORF">VTL71DRAFT_5383</name>
</gene>
<sequence>MAVLDSLLGIKVTVVVDGETLEEYDTENETVTRTNPAAAIHQQARTVTKYIESKTGKEFLVRLSVQAPYSLDCPRLSFYVSVDGQHIQSPMLSKAKYAKREWSRDVGGIVEELSTGVHVTAMQFLEIQTTDEATDSATLKVQKAETSQVGEILIKIFRCSEGEIAVHKHKNSTFSGLDSAKKYHDKILVKDGKSHGVALGQKKRTSLGRRINATSIDGPGFPIGIFRFNYRSAPALQNLQVLPKIDSAGDAEQNAAVDSEDDELKDLDPELIKRVKKALARSKGAVKSGHNIKRSHSDSEEDVKPSKKAKLAKKKKQIGKTIVDLTEDSDTEAPIIPLD</sequence>
<dbReference type="PANTHER" id="PTHR36223:SF1">
    <property type="entry name" value="TRANSCRIPTION ELONGATION FACTOR EAF N-TERMINAL DOMAIN-CONTAINING PROTEIN"/>
    <property type="match status" value="1"/>
</dbReference>
<organism evidence="3 4">
    <name type="scientific">Oculimacula yallundae</name>
    <dbReference type="NCBI Taxonomy" id="86028"/>
    <lineage>
        <taxon>Eukaryota</taxon>
        <taxon>Fungi</taxon>
        <taxon>Dikarya</taxon>
        <taxon>Ascomycota</taxon>
        <taxon>Pezizomycotina</taxon>
        <taxon>Leotiomycetes</taxon>
        <taxon>Helotiales</taxon>
        <taxon>Ploettnerulaceae</taxon>
        <taxon>Oculimacula</taxon>
    </lineage>
</organism>
<feature type="compositionally biased region" description="Basic and acidic residues" evidence="1">
    <location>
        <begin position="295"/>
        <end position="305"/>
    </location>
</feature>
<proteinExistence type="predicted"/>
<accession>A0ABR4C3G3</accession>
<comment type="caution">
    <text evidence="3">The sequence shown here is derived from an EMBL/GenBank/DDBJ whole genome shotgun (WGS) entry which is preliminary data.</text>
</comment>
<dbReference type="Pfam" id="PF25534">
    <property type="entry name" value="DUF7918"/>
    <property type="match status" value="1"/>
</dbReference>
<reference evidence="3 4" key="1">
    <citation type="journal article" date="2024" name="Commun. Biol.">
        <title>Comparative genomic analysis of thermophilic fungi reveals convergent evolutionary adaptations and gene losses.</title>
        <authorList>
            <person name="Steindorff A.S."/>
            <person name="Aguilar-Pontes M.V."/>
            <person name="Robinson A.J."/>
            <person name="Andreopoulos B."/>
            <person name="LaButti K."/>
            <person name="Kuo A."/>
            <person name="Mondo S."/>
            <person name="Riley R."/>
            <person name="Otillar R."/>
            <person name="Haridas S."/>
            <person name="Lipzen A."/>
            <person name="Grimwood J."/>
            <person name="Schmutz J."/>
            <person name="Clum A."/>
            <person name="Reid I.D."/>
            <person name="Moisan M.C."/>
            <person name="Butler G."/>
            <person name="Nguyen T.T.M."/>
            <person name="Dewar K."/>
            <person name="Conant G."/>
            <person name="Drula E."/>
            <person name="Henrissat B."/>
            <person name="Hansel C."/>
            <person name="Singer S."/>
            <person name="Hutchinson M.I."/>
            <person name="de Vries R.P."/>
            <person name="Natvig D.O."/>
            <person name="Powell A.J."/>
            <person name="Tsang A."/>
            <person name="Grigoriev I.V."/>
        </authorList>
    </citation>
    <scope>NUCLEOTIDE SEQUENCE [LARGE SCALE GENOMIC DNA]</scope>
    <source>
        <strain evidence="3 4">CBS 494.80</strain>
    </source>
</reference>
<dbReference type="PANTHER" id="PTHR36223">
    <property type="entry name" value="BETA-LACTAMASE-TYPE TRANSPEPTIDASE FOLD DOMAIN CONTAINING PROTEIN"/>
    <property type="match status" value="1"/>
</dbReference>